<dbReference type="AlphaFoldDB" id="A0A432CYC1"/>
<comment type="caution">
    <text evidence="2">The sequence shown here is derived from an EMBL/GenBank/DDBJ whole genome shotgun (WGS) entry which is preliminary data.</text>
</comment>
<name>A0A432CYC1_9VIBR</name>
<keyword evidence="3" id="KW-1185">Reference proteome</keyword>
<dbReference type="Proteomes" id="UP000268973">
    <property type="component" value="Unassembled WGS sequence"/>
</dbReference>
<evidence type="ECO:0000313" key="2">
    <source>
        <dbReference type="EMBL" id="RTZ15587.1"/>
    </source>
</evidence>
<feature type="transmembrane region" description="Helical" evidence="1">
    <location>
        <begin position="12"/>
        <end position="36"/>
    </location>
</feature>
<keyword evidence="1" id="KW-0472">Membrane</keyword>
<accession>A0A432CYC1</accession>
<dbReference type="EMBL" id="RXZH01000004">
    <property type="protein sequence ID" value="RTZ15587.1"/>
    <property type="molecule type" value="Genomic_DNA"/>
</dbReference>
<dbReference type="OrthoDB" id="6555614at2"/>
<proteinExistence type="predicted"/>
<sequence length="173" mass="19570">MKRIKQTGAVSIEFGLGFMAFFLMIMLWAEMGYIAYVSSVNDLAIAEASREAKKVTNDSENNSQSTFMTEFRRVIREQSGAFGGIIDPDKYHLSVHYFASLDELGRYNGIGGDCSQNDDETETECGEPTDSSLAIYSVSYEYQPMLAFFMDGTSNFTREVIVIQEFERDQFKI</sequence>
<dbReference type="RefSeq" id="WP_126574317.1">
    <property type="nucleotide sequence ID" value="NZ_RXZH01000004.1"/>
</dbReference>
<keyword evidence="1" id="KW-0812">Transmembrane</keyword>
<evidence type="ECO:0000313" key="3">
    <source>
        <dbReference type="Proteomes" id="UP000268973"/>
    </source>
</evidence>
<keyword evidence="1" id="KW-1133">Transmembrane helix</keyword>
<evidence type="ECO:0000256" key="1">
    <source>
        <dbReference type="SAM" id="Phobius"/>
    </source>
</evidence>
<protein>
    <submittedName>
        <fullName evidence="2">Pilus assembly protein</fullName>
    </submittedName>
</protein>
<reference evidence="2 3" key="1">
    <citation type="submission" date="2018-12" db="EMBL/GenBank/DDBJ databases">
        <title>Vibrio sp. isolated from China Sea.</title>
        <authorList>
            <person name="Li Y."/>
        </authorList>
    </citation>
    <scope>NUCLEOTIDE SEQUENCE [LARGE SCALE GENOMIC DNA]</scope>
    <source>
        <strain evidence="2 3">BEI207</strain>
    </source>
</reference>
<organism evidence="2 3">
    <name type="scientific">Vibrio aquaticus</name>
    <dbReference type="NCBI Taxonomy" id="2496559"/>
    <lineage>
        <taxon>Bacteria</taxon>
        <taxon>Pseudomonadati</taxon>
        <taxon>Pseudomonadota</taxon>
        <taxon>Gammaproteobacteria</taxon>
        <taxon>Vibrionales</taxon>
        <taxon>Vibrionaceae</taxon>
        <taxon>Vibrio</taxon>
    </lineage>
</organism>
<gene>
    <name evidence="2" type="ORF">EJ063_10940</name>
</gene>